<protein>
    <submittedName>
        <fullName evidence="5">Metallo-beta-lactamase superfamily protein</fullName>
    </submittedName>
</protein>
<comment type="catalytic activity">
    <reaction evidence="1">
        <text>3',5'-cyclic CMP + H2O = CMP + H(+)</text>
        <dbReference type="Rhea" id="RHEA:72675"/>
        <dbReference type="ChEBI" id="CHEBI:15377"/>
        <dbReference type="ChEBI" id="CHEBI:15378"/>
        <dbReference type="ChEBI" id="CHEBI:58003"/>
        <dbReference type="ChEBI" id="CHEBI:60377"/>
    </reaction>
    <physiologicalReaction direction="left-to-right" evidence="1">
        <dbReference type="Rhea" id="RHEA:72676"/>
    </physiologicalReaction>
</comment>
<dbReference type="Gene3D" id="3.60.15.10">
    <property type="entry name" value="Ribonuclease Z/Hydroxyacylglutathione hydrolase-like"/>
    <property type="match status" value="1"/>
</dbReference>
<dbReference type="Proteomes" id="UP000198915">
    <property type="component" value="Unassembled WGS sequence"/>
</dbReference>
<dbReference type="GO" id="GO:0044550">
    <property type="term" value="P:secondary metabolite biosynthetic process"/>
    <property type="evidence" value="ECO:0007669"/>
    <property type="project" value="TreeGrafter"/>
</dbReference>
<dbReference type="EMBL" id="FORT01000001">
    <property type="protein sequence ID" value="SFI75274.1"/>
    <property type="molecule type" value="Genomic_DNA"/>
</dbReference>
<dbReference type="InterPro" id="IPR050662">
    <property type="entry name" value="Sec-metab_biosynth-thioest"/>
</dbReference>
<dbReference type="Pfam" id="PF00753">
    <property type="entry name" value="Lactamase_B"/>
    <property type="match status" value="1"/>
</dbReference>
<dbReference type="PANTHER" id="PTHR23131">
    <property type="entry name" value="ENDORIBONUCLEASE LACTB2"/>
    <property type="match status" value="1"/>
</dbReference>
<reference evidence="6" key="1">
    <citation type="submission" date="2016-10" db="EMBL/GenBank/DDBJ databases">
        <authorList>
            <person name="Varghese N."/>
            <person name="Submissions S."/>
        </authorList>
    </citation>
    <scope>NUCLEOTIDE SEQUENCE [LARGE SCALE GENOMIC DNA]</scope>
    <source>
        <strain evidence="6">OK042</strain>
    </source>
</reference>
<evidence type="ECO:0000259" key="4">
    <source>
        <dbReference type="SMART" id="SM00849"/>
    </source>
</evidence>
<evidence type="ECO:0000256" key="3">
    <source>
        <dbReference type="ARBA" id="ARBA00048505"/>
    </source>
</evidence>
<dbReference type="InterPro" id="IPR001279">
    <property type="entry name" value="Metallo-B-lactamas"/>
</dbReference>
<dbReference type="PANTHER" id="PTHR23131:SF0">
    <property type="entry name" value="ENDORIBONUCLEASE LACTB2"/>
    <property type="match status" value="1"/>
</dbReference>
<proteinExistence type="predicted"/>
<gene>
    <name evidence="5" type="ORF">SAMN05518846_10174</name>
</gene>
<dbReference type="RefSeq" id="WP_092265972.1">
    <property type="nucleotide sequence ID" value="NZ_BJOE01000066.1"/>
</dbReference>
<accession>A0A1I3KSB4</accession>
<evidence type="ECO:0000256" key="2">
    <source>
        <dbReference type="ARBA" id="ARBA00034301"/>
    </source>
</evidence>
<evidence type="ECO:0000313" key="5">
    <source>
        <dbReference type="EMBL" id="SFI75274.1"/>
    </source>
</evidence>
<comment type="function">
    <text evidence="2">Counteracts the endogenous Pycsar antiviral defense system. Phosphodiesterase that enables metal-dependent hydrolysis of host cyclic nucleotide Pycsar defense signals such as cCMP and cUMP.</text>
</comment>
<name>A0A1I3KSB4_9BACL</name>
<dbReference type="AlphaFoldDB" id="A0A1I3KSB4"/>
<evidence type="ECO:0000256" key="1">
    <source>
        <dbReference type="ARBA" id="ARBA00034221"/>
    </source>
</evidence>
<feature type="domain" description="Metallo-beta-lactamase" evidence="4">
    <location>
        <begin position="23"/>
        <end position="194"/>
    </location>
</feature>
<comment type="catalytic activity">
    <reaction evidence="3">
        <text>3',5'-cyclic UMP + H2O = UMP + H(+)</text>
        <dbReference type="Rhea" id="RHEA:70575"/>
        <dbReference type="ChEBI" id="CHEBI:15377"/>
        <dbReference type="ChEBI" id="CHEBI:15378"/>
        <dbReference type="ChEBI" id="CHEBI:57865"/>
        <dbReference type="ChEBI" id="CHEBI:184387"/>
    </reaction>
    <physiologicalReaction direction="left-to-right" evidence="3">
        <dbReference type="Rhea" id="RHEA:70576"/>
    </physiologicalReaction>
</comment>
<keyword evidence="6" id="KW-1185">Reference proteome</keyword>
<dbReference type="SUPFAM" id="SSF56281">
    <property type="entry name" value="Metallo-hydrolase/oxidoreductase"/>
    <property type="match status" value="1"/>
</dbReference>
<evidence type="ECO:0000313" key="6">
    <source>
        <dbReference type="Proteomes" id="UP000198915"/>
    </source>
</evidence>
<sequence length="271" mass="30512">MIHIHHHEDVVCVEGIVSRQGRDSSIYVFLTDGTLIDTGPKLLEASLIPFYQSSAFESVVLTHSHEDHVGTAAWIEANLQVPIYIHEKGVTRCSRPADYPEYRKLTWGVRDSFDAHSLGKSFHSRTLDWKVLETPGHAQDHIALIHEKTGRLFAGDLYLGVKTKVILREESIPTIMNSIRFVLAHDFQAMYCAHAGYVPNGKAILQKKLEHLENLTGEILHLHSKGMKADEINRALFPLQLPLIEASEGEFDSIHIVHSILAAYEQHESIC</sequence>
<dbReference type="STRING" id="1884381.SAMN05518846_10174"/>
<dbReference type="InterPro" id="IPR036866">
    <property type="entry name" value="RibonucZ/Hydroxyglut_hydro"/>
</dbReference>
<organism evidence="5 6">
    <name type="scientific">Brevibacillus centrosporus</name>
    <dbReference type="NCBI Taxonomy" id="54910"/>
    <lineage>
        <taxon>Bacteria</taxon>
        <taxon>Bacillati</taxon>
        <taxon>Bacillota</taxon>
        <taxon>Bacilli</taxon>
        <taxon>Bacillales</taxon>
        <taxon>Paenibacillaceae</taxon>
        <taxon>Brevibacillus</taxon>
    </lineage>
</organism>
<dbReference type="SMART" id="SM00849">
    <property type="entry name" value="Lactamase_B"/>
    <property type="match status" value="1"/>
</dbReference>